<dbReference type="Pfam" id="PF01965">
    <property type="entry name" value="DJ-1_PfpI"/>
    <property type="match status" value="1"/>
</dbReference>
<organism evidence="5 6">
    <name type="scientific">Zooshikella ganghwensis</name>
    <dbReference type="NCBI Taxonomy" id="202772"/>
    <lineage>
        <taxon>Bacteria</taxon>
        <taxon>Pseudomonadati</taxon>
        <taxon>Pseudomonadota</taxon>
        <taxon>Gammaproteobacteria</taxon>
        <taxon>Oceanospirillales</taxon>
        <taxon>Zooshikellaceae</taxon>
        <taxon>Zooshikella</taxon>
    </lineage>
</organism>
<dbReference type="GO" id="GO:0019172">
    <property type="term" value="F:glyoxalase III activity"/>
    <property type="evidence" value="ECO:0007669"/>
    <property type="project" value="TreeGrafter"/>
</dbReference>
<name>A0A4P9VRF6_9GAMM</name>
<evidence type="ECO:0000313" key="5">
    <source>
        <dbReference type="EMBL" id="RDH46175.1"/>
    </source>
</evidence>
<sequence>MSDQAVLMLVTSHSQLTDDKTTGLWFEEFAVPYEQIKQAGFDITVASIQGGKAPVDQQSLPKEGEHAEAMMVLENTIPLTDVAPANYCGLFIPGGHGTMFDLPNNPAVAYAIGFYIEKHQPVAAVCHGVCALINDIPGYGPQFVKGRILTSFTNEEEHEVGMTNHMPFLLETRLRELGADYRGSDNWSDHIEIDGLLITGQNPQSSESTAKAFIRALKD</sequence>
<dbReference type="InterPro" id="IPR002818">
    <property type="entry name" value="DJ-1/PfpI"/>
</dbReference>
<dbReference type="AlphaFoldDB" id="A0A4P9VRF6"/>
<keyword evidence="2" id="KW-0456">Lyase</keyword>
<evidence type="ECO:0000256" key="3">
    <source>
        <dbReference type="ARBA" id="ARBA00038493"/>
    </source>
</evidence>
<evidence type="ECO:0000256" key="2">
    <source>
        <dbReference type="ARBA" id="ARBA00023239"/>
    </source>
</evidence>
<dbReference type="PANTHER" id="PTHR48094:SF11">
    <property type="entry name" value="GLUTATHIONE-INDEPENDENT GLYOXALASE HSP31-RELATED"/>
    <property type="match status" value="1"/>
</dbReference>
<dbReference type="GO" id="GO:0005737">
    <property type="term" value="C:cytoplasm"/>
    <property type="evidence" value="ECO:0007669"/>
    <property type="project" value="TreeGrafter"/>
</dbReference>
<comment type="similarity">
    <text evidence="3">Belongs to the peptidase C56 family. HSP31-like subfamily.</text>
</comment>
<accession>A0A4P9VRF6</accession>
<keyword evidence="5" id="KW-0315">Glutamine amidotransferase</keyword>
<dbReference type="CDD" id="cd03141">
    <property type="entry name" value="GATase1_Hsp31_like"/>
    <property type="match status" value="1"/>
</dbReference>
<dbReference type="Proteomes" id="UP000257039">
    <property type="component" value="Unassembled WGS sequence"/>
</dbReference>
<keyword evidence="1" id="KW-0346">Stress response</keyword>
<dbReference type="InterPro" id="IPR050325">
    <property type="entry name" value="Prot/Nucl_acid_deglycase"/>
</dbReference>
<proteinExistence type="inferred from homology"/>
<keyword evidence="6" id="KW-1185">Reference proteome</keyword>
<dbReference type="SUPFAM" id="SSF52317">
    <property type="entry name" value="Class I glutamine amidotransferase-like"/>
    <property type="match status" value="1"/>
</dbReference>
<dbReference type="Gene3D" id="3.40.50.880">
    <property type="match status" value="1"/>
</dbReference>
<dbReference type="PANTHER" id="PTHR48094">
    <property type="entry name" value="PROTEIN/NUCLEIC ACID DEGLYCASE DJ-1-RELATED"/>
    <property type="match status" value="1"/>
</dbReference>
<evidence type="ECO:0000256" key="1">
    <source>
        <dbReference type="ARBA" id="ARBA00023016"/>
    </source>
</evidence>
<protein>
    <submittedName>
        <fullName evidence="5">Type 1 glutamine amidotransferase domain-containing protein</fullName>
    </submittedName>
</protein>
<reference evidence="5 6" key="1">
    <citation type="submission" date="2017-04" db="EMBL/GenBank/DDBJ databases">
        <title>Draft genome sequence of Zooshikella ganghwensis VG4 isolated from Red Sea sediments.</title>
        <authorList>
            <person name="Rehman Z."/>
            <person name="Alam I."/>
            <person name="Kamau A."/>
            <person name="Bajic V."/>
            <person name="Leiknes T."/>
        </authorList>
    </citation>
    <scope>NUCLEOTIDE SEQUENCE [LARGE SCALE GENOMIC DNA]</scope>
    <source>
        <strain evidence="5 6">VG4</strain>
    </source>
</reference>
<evidence type="ECO:0000259" key="4">
    <source>
        <dbReference type="Pfam" id="PF01965"/>
    </source>
</evidence>
<keyword evidence="5" id="KW-0808">Transferase</keyword>
<gene>
    <name evidence="5" type="ORF">B9G39_23490</name>
</gene>
<dbReference type="RefSeq" id="WP_027709177.1">
    <property type="nucleotide sequence ID" value="NZ_NDXW01000001.1"/>
</dbReference>
<dbReference type="GO" id="GO:0019243">
    <property type="term" value="P:methylglyoxal catabolic process to D-lactate via S-lactoyl-glutathione"/>
    <property type="evidence" value="ECO:0007669"/>
    <property type="project" value="TreeGrafter"/>
</dbReference>
<dbReference type="InterPro" id="IPR029062">
    <property type="entry name" value="Class_I_gatase-like"/>
</dbReference>
<feature type="domain" description="DJ-1/PfpI" evidence="4">
    <location>
        <begin position="28"/>
        <end position="214"/>
    </location>
</feature>
<comment type="caution">
    <text evidence="5">The sequence shown here is derived from an EMBL/GenBank/DDBJ whole genome shotgun (WGS) entry which is preliminary data.</text>
</comment>
<evidence type="ECO:0000313" key="6">
    <source>
        <dbReference type="Proteomes" id="UP000257039"/>
    </source>
</evidence>
<dbReference type="GO" id="GO:0016740">
    <property type="term" value="F:transferase activity"/>
    <property type="evidence" value="ECO:0007669"/>
    <property type="project" value="UniProtKB-KW"/>
</dbReference>
<dbReference type="EMBL" id="NDXW01000001">
    <property type="protein sequence ID" value="RDH46175.1"/>
    <property type="molecule type" value="Genomic_DNA"/>
</dbReference>